<dbReference type="InterPro" id="IPR004326">
    <property type="entry name" value="Mlo"/>
</dbReference>
<evidence type="ECO:0000256" key="6">
    <source>
        <dbReference type="ARBA" id="ARBA00023136"/>
    </source>
</evidence>
<dbReference type="GO" id="GO:0006952">
    <property type="term" value="P:defense response"/>
    <property type="evidence" value="ECO:0007669"/>
    <property type="project" value="UniProtKB-KW"/>
</dbReference>
<evidence type="ECO:0000313" key="9">
    <source>
        <dbReference type="EMBL" id="SPD32799.1"/>
    </source>
</evidence>
<dbReference type="Pfam" id="PF03094">
    <property type="entry name" value="Mlo"/>
    <property type="match status" value="1"/>
</dbReference>
<keyword evidence="7" id="KW-0568">Pathogenesis-related protein</keyword>
<evidence type="ECO:0000256" key="4">
    <source>
        <dbReference type="ARBA" id="ARBA00022821"/>
    </source>
</evidence>
<dbReference type="EMBL" id="OIVN01006422">
    <property type="protein sequence ID" value="SPD32799.1"/>
    <property type="molecule type" value="Genomic_DNA"/>
</dbReference>
<keyword evidence="4" id="KW-0611">Plant defense</keyword>
<evidence type="ECO:0000256" key="7">
    <source>
        <dbReference type="ARBA" id="ARBA00023265"/>
    </source>
</evidence>
<proteinExistence type="inferred from homology"/>
<dbReference type="AlphaFoldDB" id="A0A2N9J8M1"/>
<evidence type="ECO:0000256" key="2">
    <source>
        <dbReference type="ARBA" id="ARBA00006574"/>
    </source>
</evidence>
<comment type="similarity">
    <text evidence="2">Belongs to the MLO family.</text>
</comment>
<protein>
    <recommendedName>
        <fullName evidence="10">MLO-like protein</fullName>
    </recommendedName>
</protein>
<feature type="compositionally biased region" description="Low complexity" evidence="8">
    <location>
        <begin position="39"/>
        <end position="50"/>
    </location>
</feature>
<keyword evidence="5" id="KW-1133">Transmembrane helix</keyword>
<keyword evidence="6" id="KW-0472">Membrane</keyword>
<gene>
    <name evidence="9" type="ORF">FSB_LOCUS60681</name>
</gene>
<dbReference type="GO" id="GO:0016020">
    <property type="term" value="C:membrane"/>
    <property type="evidence" value="ECO:0007669"/>
    <property type="project" value="UniProtKB-SubCell"/>
</dbReference>
<sequence>MGTTFKKAIFDEHVQASLVGWAQKVKRKKGLKAAGNGSGQDSSHESSSVSIQMGAFRKASMPEEIQPAAGSEGSK</sequence>
<organism evidence="9">
    <name type="scientific">Fagus sylvatica</name>
    <name type="common">Beechnut</name>
    <dbReference type="NCBI Taxonomy" id="28930"/>
    <lineage>
        <taxon>Eukaryota</taxon>
        <taxon>Viridiplantae</taxon>
        <taxon>Streptophyta</taxon>
        <taxon>Embryophyta</taxon>
        <taxon>Tracheophyta</taxon>
        <taxon>Spermatophyta</taxon>
        <taxon>Magnoliopsida</taxon>
        <taxon>eudicotyledons</taxon>
        <taxon>Gunneridae</taxon>
        <taxon>Pentapetalae</taxon>
        <taxon>rosids</taxon>
        <taxon>fabids</taxon>
        <taxon>Fagales</taxon>
        <taxon>Fagaceae</taxon>
        <taxon>Fagus</taxon>
    </lineage>
</organism>
<name>A0A2N9J8M1_FAGSY</name>
<reference evidence="9" key="1">
    <citation type="submission" date="2018-02" db="EMBL/GenBank/DDBJ databases">
        <authorList>
            <person name="Cohen D.B."/>
            <person name="Kent A.D."/>
        </authorList>
    </citation>
    <scope>NUCLEOTIDE SEQUENCE</scope>
</reference>
<evidence type="ECO:0000256" key="3">
    <source>
        <dbReference type="ARBA" id="ARBA00022692"/>
    </source>
</evidence>
<evidence type="ECO:0008006" key="10">
    <source>
        <dbReference type="Google" id="ProtNLM"/>
    </source>
</evidence>
<evidence type="ECO:0000256" key="1">
    <source>
        <dbReference type="ARBA" id="ARBA00004141"/>
    </source>
</evidence>
<feature type="region of interest" description="Disordered" evidence="8">
    <location>
        <begin position="29"/>
        <end position="75"/>
    </location>
</feature>
<evidence type="ECO:0000256" key="5">
    <source>
        <dbReference type="ARBA" id="ARBA00022989"/>
    </source>
</evidence>
<accession>A0A2N9J8M1</accession>
<evidence type="ECO:0000256" key="8">
    <source>
        <dbReference type="SAM" id="MobiDB-lite"/>
    </source>
</evidence>
<keyword evidence="3" id="KW-0812">Transmembrane</keyword>
<comment type="subcellular location">
    <subcellularLocation>
        <location evidence="1">Membrane</location>
        <topology evidence="1">Multi-pass membrane protein</topology>
    </subcellularLocation>
</comment>